<keyword evidence="3" id="KW-1185">Reference proteome</keyword>
<organism evidence="2 3">
    <name type="scientific">Daphnia magna</name>
    <dbReference type="NCBI Taxonomy" id="35525"/>
    <lineage>
        <taxon>Eukaryota</taxon>
        <taxon>Metazoa</taxon>
        <taxon>Ecdysozoa</taxon>
        <taxon>Arthropoda</taxon>
        <taxon>Crustacea</taxon>
        <taxon>Branchiopoda</taxon>
        <taxon>Diplostraca</taxon>
        <taxon>Cladocera</taxon>
        <taxon>Anomopoda</taxon>
        <taxon>Daphniidae</taxon>
        <taxon>Daphnia</taxon>
    </lineage>
</organism>
<dbReference type="Proteomes" id="UP001234178">
    <property type="component" value="Unassembled WGS sequence"/>
</dbReference>
<dbReference type="EMBL" id="JAOYFB010000002">
    <property type="protein sequence ID" value="KAK4008633.1"/>
    <property type="molecule type" value="Genomic_DNA"/>
</dbReference>
<feature type="region of interest" description="Disordered" evidence="1">
    <location>
        <begin position="1"/>
        <end position="41"/>
    </location>
</feature>
<gene>
    <name evidence="2" type="ORF">OUZ56_013767</name>
</gene>
<proteinExistence type="predicted"/>
<evidence type="ECO:0000313" key="3">
    <source>
        <dbReference type="Proteomes" id="UP001234178"/>
    </source>
</evidence>
<comment type="caution">
    <text evidence="2">The sequence shown here is derived from an EMBL/GenBank/DDBJ whole genome shotgun (WGS) entry which is preliminary data.</text>
</comment>
<reference evidence="2 3" key="1">
    <citation type="journal article" date="2023" name="Nucleic Acids Res.">
        <title>The hologenome of Daphnia magna reveals possible DNA methylation and microbiome-mediated evolution of the host genome.</title>
        <authorList>
            <person name="Chaturvedi A."/>
            <person name="Li X."/>
            <person name="Dhandapani V."/>
            <person name="Marshall H."/>
            <person name="Kissane S."/>
            <person name="Cuenca-Cambronero M."/>
            <person name="Asole G."/>
            <person name="Calvet F."/>
            <person name="Ruiz-Romero M."/>
            <person name="Marangio P."/>
            <person name="Guigo R."/>
            <person name="Rago D."/>
            <person name="Mirbahai L."/>
            <person name="Eastwood N."/>
            <person name="Colbourne J.K."/>
            <person name="Zhou J."/>
            <person name="Mallon E."/>
            <person name="Orsini L."/>
        </authorList>
    </citation>
    <scope>NUCLEOTIDE SEQUENCE [LARGE SCALE GENOMIC DNA]</scope>
    <source>
        <strain evidence="2">LRV0_1</strain>
    </source>
</reference>
<protein>
    <submittedName>
        <fullName evidence="2">Uncharacterized protein</fullName>
    </submittedName>
</protein>
<feature type="compositionally biased region" description="Low complexity" evidence="1">
    <location>
        <begin position="30"/>
        <end position="39"/>
    </location>
</feature>
<name>A0ABQ9Z6V4_9CRUS</name>
<feature type="compositionally biased region" description="Pro residues" evidence="1">
    <location>
        <begin position="13"/>
        <end position="29"/>
    </location>
</feature>
<evidence type="ECO:0000313" key="2">
    <source>
        <dbReference type="EMBL" id="KAK4008633.1"/>
    </source>
</evidence>
<evidence type="ECO:0000256" key="1">
    <source>
        <dbReference type="SAM" id="MobiDB-lite"/>
    </source>
</evidence>
<sequence>MSEKTSQDSMFLPPSPCPSPCPSSCPSPCPSSSRLSPCPSSFPPPSLCYARHPALSRDRPAFSSPVAPSSPRGRPITASLLGSGSAVLPNGLYAMGGTVAQAVWLKVDRRGNAPVGTSPLSMWWWLPGELGWGSNP</sequence>
<accession>A0ABQ9Z6V4</accession>